<dbReference type="Gene3D" id="1.10.10.10">
    <property type="entry name" value="Winged helix-like DNA-binding domain superfamily/Winged helix DNA-binding domain"/>
    <property type="match status" value="1"/>
</dbReference>
<evidence type="ECO:0000256" key="1">
    <source>
        <dbReference type="ARBA" id="ARBA00023015"/>
    </source>
</evidence>
<sequence>MAKDTTGDGSRGTQTLSRGLSVLRLVGEGTSSASGIAAALDVPRSTAQRLLASLVAEGCLYRIPGKGYVLGPELIHLGARARAQQPVLALAAPVLQRLAAATGDTVHLGVPDGDEVLYLDKIDGTRGLEMRSRPGQRMPLAFTGLGKALLCDLPDPELRALYDRSAPAQAALAGRVPPRPWEVFRDDMAETRARGHSLDLEENERGIRCVGAPVRDIEGRIVAGLSVASATPFLPDERMARLAPLVIAHADEISRELGWRPDDDR</sequence>
<dbReference type="RefSeq" id="WP_089960037.1">
    <property type="nucleotide sequence ID" value="NZ_FNAV01000008.1"/>
</dbReference>
<protein>
    <submittedName>
        <fullName evidence="6">Transcriptional regulator, IclR family</fullName>
    </submittedName>
</protein>
<dbReference type="STRING" id="282683.SAMN04488105_108157"/>
<evidence type="ECO:0000256" key="3">
    <source>
        <dbReference type="ARBA" id="ARBA00023163"/>
    </source>
</evidence>
<dbReference type="EMBL" id="FNAV01000008">
    <property type="protein sequence ID" value="SDE83670.1"/>
    <property type="molecule type" value="Genomic_DNA"/>
</dbReference>
<dbReference type="AlphaFoldDB" id="A0A1G7G6C2"/>
<evidence type="ECO:0000256" key="2">
    <source>
        <dbReference type="ARBA" id="ARBA00023125"/>
    </source>
</evidence>
<dbReference type="Pfam" id="PF09339">
    <property type="entry name" value="HTH_IclR"/>
    <property type="match status" value="1"/>
</dbReference>
<evidence type="ECO:0000259" key="5">
    <source>
        <dbReference type="PROSITE" id="PS51078"/>
    </source>
</evidence>
<dbReference type="PANTHER" id="PTHR30136">
    <property type="entry name" value="HELIX-TURN-HELIX TRANSCRIPTIONAL REGULATOR, ICLR FAMILY"/>
    <property type="match status" value="1"/>
</dbReference>
<dbReference type="InterPro" id="IPR014757">
    <property type="entry name" value="Tscrpt_reg_IclR_C"/>
</dbReference>
<reference evidence="7" key="1">
    <citation type="submission" date="2016-10" db="EMBL/GenBank/DDBJ databases">
        <authorList>
            <person name="Varghese N."/>
            <person name="Submissions S."/>
        </authorList>
    </citation>
    <scope>NUCLEOTIDE SEQUENCE [LARGE SCALE GENOMIC DNA]</scope>
    <source>
        <strain evidence="7">DSM 10146</strain>
    </source>
</reference>
<dbReference type="GO" id="GO:0003677">
    <property type="term" value="F:DNA binding"/>
    <property type="evidence" value="ECO:0007669"/>
    <property type="project" value="UniProtKB-KW"/>
</dbReference>
<dbReference type="InterPro" id="IPR029016">
    <property type="entry name" value="GAF-like_dom_sf"/>
</dbReference>
<dbReference type="OrthoDB" id="9807558at2"/>
<dbReference type="PROSITE" id="PS51078">
    <property type="entry name" value="ICLR_ED"/>
    <property type="match status" value="1"/>
</dbReference>
<dbReference type="SUPFAM" id="SSF46785">
    <property type="entry name" value="Winged helix' DNA-binding domain"/>
    <property type="match status" value="1"/>
</dbReference>
<evidence type="ECO:0000259" key="4">
    <source>
        <dbReference type="PROSITE" id="PS51077"/>
    </source>
</evidence>
<dbReference type="Pfam" id="PF01614">
    <property type="entry name" value="IclR_C"/>
    <property type="match status" value="1"/>
</dbReference>
<keyword evidence="2" id="KW-0238">DNA-binding</keyword>
<keyword evidence="7" id="KW-1185">Reference proteome</keyword>
<keyword evidence="3" id="KW-0804">Transcription</keyword>
<dbReference type="InterPro" id="IPR050707">
    <property type="entry name" value="HTH_MetabolicPath_Reg"/>
</dbReference>
<dbReference type="SMART" id="SM00346">
    <property type="entry name" value="HTH_ICLR"/>
    <property type="match status" value="1"/>
</dbReference>
<dbReference type="InterPro" id="IPR036390">
    <property type="entry name" value="WH_DNA-bd_sf"/>
</dbReference>
<dbReference type="SUPFAM" id="SSF55781">
    <property type="entry name" value="GAF domain-like"/>
    <property type="match status" value="1"/>
</dbReference>
<organism evidence="6 7">
    <name type="scientific">Salipiger thiooxidans</name>
    <dbReference type="NCBI Taxonomy" id="282683"/>
    <lineage>
        <taxon>Bacteria</taxon>
        <taxon>Pseudomonadati</taxon>
        <taxon>Pseudomonadota</taxon>
        <taxon>Alphaproteobacteria</taxon>
        <taxon>Rhodobacterales</taxon>
        <taxon>Roseobacteraceae</taxon>
        <taxon>Salipiger</taxon>
    </lineage>
</organism>
<dbReference type="PANTHER" id="PTHR30136:SF35">
    <property type="entry name" value="HTH-TYPE TRANSCRIPTIONAL REGULATOR RV1719"/>
    <property type="match status" value="1"/>
</dbReference>
<proteinExistence type="predicted"/>
<name>A0A1G7G6C2_9RHOB</name>
<feature type="domain" description="IclR-ED" evidence="5">
    <location>
        <begin position="73"/>
        <end position="259"/>
    </location>
</feature>
<dbReference type="Proteomes" id="UP000198994">
    <property type="component" value="Unassembled WGS sequence"/>
</dbReference>
<dbReference type="GO" id="GO:0045892">
    <property type="term" value="P:negative regulation of DNA-templated transcription"/>
    <property type="evidence" value="ECO:0007669"/>
    <property type="project" value="TreeGrafter"/>
</dbReference>
<gene>
    <name evidence="6" type="ORF">SAMN04488105_108157</name>
</gene>
<evidence type="ECO:0000313" key="7">
    <source>
        <dbReference type="Proteomes" id="UP000198994"/>
    </source>
</evidence>
<dbReference type="GO" id="GO:0003700">
    <property type="term" value="F:DNA-binding transcription factor activity"/>
    <property type="evidence" value="ECO:0007669"/>
    <property type="project" value="TreeGrafter"/>
</dbReference>
<dbReference type="PROSITE" id="PS51077">
    <property type="entry name" value="HTH_ICLR"/>
    <property type="match status" value="1"/>
</dbReference>
<feature type="domain" description="HTH iclR-type" evidence="4">
    <location>
        <begin position="13"/>
        <end position="72"/>
    </location>
</feature>
<dbReference type="InterPro" id="IPR005471">
    <property type="entry name" value="Tscrpt_reg_IclR_N"/>
</dbReference>
<accession>A0A1G7G6C2</accession>
<keyword evidence="1" id="KW-0805">Transcription regulation</keyword>
<dbReference type="Gene3D" id="3.30.450.40">
    <property type="match status" value="1"/>
</dbReference>
<evidence type="ECO:0000313" key="6">
    <source>
        <dbReference type="EMBL" id="SDE83670.1"/>
    </source>
</evidence>
<dbReference type="InterPro" id="IPR036388">
    <property type="entry name" value="WH-like_DNA-bd_sf"/>
</dbReference>